<comment type="caution">
    <text evidence="2">The sequence shown here is derived from an EMBL/GenBank/DDBJ whole genome shotgun (WGS) entry which is preliminary data.</text>
</comment>
<dbReference type="EMBL" id="LFNG01000019">
    <property type="protein sequence ID" value="KMQ70427.1"/>
    <property type="molecule type" value="Genomic_DNA"/>
</dbReference>
<accession>A0A0J7IWT9</accession>
<dbReference type="STRING" id="1304281.ACM44_12375"/>
<sequence length="362" mass="40647">MKILYITNGINGAGGLERVLSVKASYLADQYGYDVIIATLNEEYHHPFYPFSASVHFETFGAGGSGLSYVLNYCKAVKQLVREVQPDVISVCDDGLKGFFIPRIIGKKFTVIYERHASVMLNDSAVSHQIMKWLARDFQKLVVLTKGNLQEWPAGNLQVIPNPVSFYPGGSSSLENKRIIAVGSHSYNKGYDRLLEVWKKTADLYPDWSLEIYGKSSGNHEYENLAASMKLKNISFYAPVDNIQEKYQEADIFVLPSRSEGFGMVLIEAMACGLPVVSFDCPHGPADIITTGQDGFLVENGNIEEFADRLQRLMNDGELRKKMGRAGREQVKKYLPEVVMKEWDALFRNLVKKENPSLLPRP</sequence>
<evidence type="ECO:0000259" key="1">
    <source>
        <dbReference type="Pfam" id="PF00534"/>
    </source>
</evidence>
<dbReference type="Pfam" id="PF00534">
    <property type="entry name" value="Glycos_transf_1"/>
    <property type="match status" value="1"/>
</dbReference>
<dbReference type="GO" id="GO:0016757">
    <property type="term" value="F:glycosyltransferase activity"/>
    <property type="evidence" value="ECO:0007669"/>
    <property type="project" value="InterPro"/>
</dbReference>
<dbReference type="CDD" id="cd03820">
    <property type="entry name" value="GT4_AmsD-like"/>
    <property type="match status" value="1"/>
</dbReference>
<dbReference type="AlphaFoldDB" id="A0A0J7IWT9"/>
<evidence type="ECO:0000313" key="3">
    <source>
        <dbReference type="Proteomes" id="UP000035900"/>
    </source>
</evidence>
<name>A0A0J7IWT9_9FLAO</name>
<gene>
    <name evidence="2" type="ORF">ACM44_12375</name>
</gene>
<dbReference type="RefSeq" id="WP_048500364.1">
    <property type="nucleotide sequence ID" value="NZ_LFNG01000019.1"/>
</dbReference>
<dbReference type="Proteomes" id="UP000035900">
    <property type="component" value="Unassembled WGS sequence"/>
</dbReference>
<dbReference type="OrthoDB" id="9811239at2"/>
<feature type="domain" description="Glycosyl transferase family 1" evidence="1">
    <location>
        <begin position="175"/>
        <end position="329"/>
    </location>
</feature>
<dbReference type="PATRIC" id="fig|1304281.5.peg.2669"/>
<organism evidence="2 3">
    <name type="scientific">Chryseobacterium koreense CCUG 49689</name>
    <dbReference type="NCBI Taxonomy" id="1304281"/>
    <lineage>
        <taxon>Bacteria</taxon>
        <taxon>Pseudomonadati</taxon>
        <taxon>Bacteroidota</taxon>
        <taxon>Flavobacteriia</taxon>
        <taxon>Flavobacteriales</taxon>
        <taxon>Weeksellaceae</taxon>
        <taxon>Chryseobacterium group</taxon>
        <taxon>Chryseobacterium</taxon>
    </lineage>
</organism>
<dbReference type="Gene3D" id="3.40.50.2000">
    <property type="entry name" value="Glycogen Phosphorylase B"/>
    <property type="match status" value="2"/>
</dbReference>
<dbReference type="PANTHER" id="PTHR12526">
    <property type="entry name" value="GLYCOSYLTRANSFERASE"/>
    <property type="match status" value="1"/>
</dbReference>
<protein>
    <recommendedName>
        <fullName evidence="1">Glycosyl transferase family 1 domain-containing protein</fullName>
    </recommendedName>
</protein>
<proteinExistence type="predicted"/>
<reference evidence="2 3" key="1">
    <citation type="journal article" date="2004" name="Int. J. Syst. Evol. Microbiol.">
        <title>Kaistella koreensis gen. nov., sp. nov., a novel member of the Chryseobacterium-Bergeyella-Riemerella branch.</title>
        <authorList>
            <person name="Kim M.K."/>
            <person name="Im W.T."/>
            <person name="Shin Y.K."/>
            <person name="Lim J.H."/>
            <person name="Kim S.H."/>
            <person name="Lee B.C."/>
            <person name="Park M.Y."/>
            <person name="Lee K.Y."/>
            <person name="Lee S.T."/>
        </authorList>
    </citation>
    <scope>NUCLEOTIDE SEQUENCE [LARGE SCALE GENOMIC DNA]</scope>
    <source>
        <strain evidence="2 3">CCUG 49689</strain>
    </source>
</reference>
<keyword evidence="3" id="KW-1185">Reference proteome</keyword>
<evidence type="ECO:0000313" key="2">
    <source>
        <dbReference type="EMBL" id="KMQ70427.1"/>
    </source>
</evidence>
<dbReference type="PANTHER" id="PTHR12526:SF630">
    <property type="entry name" value="GLYCOSYLTRANSFERASE"/>
    <property type="match status" value="1"/>
</dbReference>
<dbReference type="SUPFAM" id="SSF53756">
    <property type="entry name" value="UDP-Glycosyltransferase/glycogen phosphorylase"/>
    <property type="match status" value="1"/>
</dbReference>
<dbReference type="InterPro" id="IPR001296">
    <property type="entry name" value="Glyco_trans_1"/>
</dbReference>